<dbReference type="SUPFAM" id="SSF52172">
    <property type="entry name" value="CheY-like"/>
    <property type="match status" value="1"/>
</dbReference>
<feature type="modified residue" description="4-aspartylphosphate" evidence="2">
    <location>
        <position position="77"/>
    </location>
</feature>
<dbReference type="Proteomes" id="UP000501812">
    <property type="component" value="Chromosome"/>
</dbReference>
<dbReference type="PANTHER" id="PTHR45339">
    <property type="entry name" value="HYBRID SIGNAL TRANSDUCTION HISTIDINE KINASE J"/>
    <property type="match status" value="1"/>
</dbReference>
<dbReference type="KEGG" id="luo:HHL09_16770"/>
<evidence type="ECO:0000259" key="4">
    <source>
        <dbReference type="PROSITE" id="PS50110"/>
    </source>
</evidence>
<organism evidence="5 6">
    <name type="scientific">Luteolibacter luteus</name>
    <dbReference type="NCBI Taxonomy" id="2728835"/>
    <lineage>
        <taxon>Bacteria</taxon>
        <taxon>Pseudomonadati</taxon>
        <taxon>Verrucomicrobiota</taxon>
        <taxon>Verrucomicrobiia</taxon>
        <taxon>Verrucomicrobiales</taxon>
        <taxon>Verrucomicrobiaceae</taxon>
        <taxon>Luteolibacter</taxon>
    </lineage>
</organism>
<feature type="region of interest" description="Disordered" evidence="3">
    <location>
        <begin position="1"/>
        <end position="24"/>
    </location>
</feature>
<evidence type="ECO:0000256" key="1">
    <source>
        <dbReference type="ARBA" id="ARBA00022553"/>
    </source>
</evidence>
<dbReference type="GO" id="GO:0000160">
    <property type="term" value="P:phosphorelay signal transduction system"/>
    <property type="evidence" value="ECO:0007669"/>
    <property type="project" value="InterPro"/>
</dbReference>
<accession>A0A858RLW5</accession>
<keyword evidence="6" id="KW-1185">Reference proteome</keyword>
<proteinExistence type="predicted"/>
<sequence length="150" mass="16711">MPLAVQPAIPTRETDPSPDEDTPLERSRVLVVEDGRNAADILAMFFQMEGHEVSVAYDGVEAVDVSAVFRPQIIFLDIGMPRMDGLEAARRIRRQPGGREIVIVALSGLDQDEDKKHCAEAGFDCHLAKPVCPTELRAVFKRFQERLARL</sequence>
<name>A0A858RLW5_9BACT</name>
<dbReference type="SMART" id="SM00448">
    <property type="entry name" value="REC"/>
    <property type="match status" value="1"/>
</dbReference>
<protein>
    <submittedName>
        <fullName evidence="5">Response regulator</fullName>
    </submittedName>
</protein>
<dbReference type="RefSeq" id="WP_169455769.1">
    <property type="nucleotide sequence ID" value="NZ_CP051774.1"/>
</dbReference>
<dbReference type="AlphaFoldDB" id="A0A858RLW5"/>
<keyword evidence="1 2" id="KW-0597">Phosphoprotein</keyword>
<reference evidence="5 6" key="1">
    <citation type="submission" date="2020-04" db="EMBL/GenBank/DDBJ databases">
        <title>Luteolibacter sp. G-1-1-1 isolated from soil.</title>
        <authorList>
            <person name="Dahal R.H."/>
        </authorList>
    </citation>
    <scope>NUCLEOTIDE SEQUENCE [LARGE SCALE GENOMIC DNA]</scope>
    <source>
        <strain evidence="5 6">G-1-1-1</strain>
    </source>
</reference>
<dbReference type="CDD" id="cd17580">
    <property type="entry name" value="REC_2_DhkD-like"/>
    <property type="match status" value="1"/>
</dbReference>
<dbReference type="EMBL" id="CP051774">
    <property type="protein sequence ID" value="QJE97369.1"/>
    <property type="molecule type" value="Genomic_DNA"/>
</dbReference>
<dbReference type="PROSITE" id="PS50110">
    <property type="entry name" value="RESPONSE_REGULATORY"/>
    <property type="match status" value="1"/>
</dbReference>
<evidence type="ECO:0000313" key="6">
    <source>
        <dbReference type="Proteomes" id="UP000501812"/>
    </source>
</evidence>
<evidence type="ECO:0000256" key="2">
    <source>
        <dbReference type="PROSITE-ProRule" id="PRU00169"/>
    </source>
</evidence>
<dbReference type="PANTHER" id="PTHR45339:SF5">
    <property type="entry name" value="HISTIDINE KINASE"/>
    <property type="match status" value="1"/>
</dbReference>
<gene>
    <name evidence="5" type="ORF">HHL09_16770</name>
</gene>
<dbReference type="InterPro" id="IPR011006">
    <property type="entry name" value="CheY-like_superfamily"/>
</dbReference>
<feature type="domain" description="Response regulatory" evidence="4">
    <location>
        <begin position="28"/>
        <end position="144"/>
    </location>
</feature>
<evidence type="ECO:0000313" key="5">
    <source>
        <dbReference type="EMBL" id="QJE97369.1"/>
    </source>
</evidence>
<dbReference type="InterPro" id="IPR001789">
    <property type="entry name" value="Sig_transdc_resp-reg_receiver"/>
</dbReference>
<evidence type="ECO:0000256" key="3">
    <source>
        <dbReference type="SAM" id="MobiDB-lite"/>
    </source>
</evidence>
<dbReference type="Pfam" id="PF00072">
    <property type="entry name" value="Response_reg"/>
    <property type="match status" value="1"/>
</dbReference>
<dbReference type="Gene3D" id="3.40.50.2300">
    <property type="match status" value="1"/>
</dbReference>